<dbReference type="EMBL" id="CADCVA010000289">
    <property type="protein sequence ID" value="CAA9430573.1"/>
    <property type="molecule type" value="Genomic_DNA"/>
</dbReference>
<reference evidence="2" key="1">
    <citation type="submission" date="2020-02" db="EMBL/GenBank/DDBJ databases">
        <authorList>
            <person name="Meier V. D."/>
        </authorList>
    </citation>
    <scope>NUCLEOTIDE SEQUENCE</scope>
    <source>
        <strain evidence="2">AVDCRST_MAG82</strain>
    </source>
</reference>
<feature type="non-terminal residue" evidence="2">
    <location>
        <position position="214"/>
    </location>
</feature>
<sequence length="214" mass="22485">VDAARRRPAGTPVAGVTGTGHAQRIPPVSRRAPAPRQASVPHHPEHGQPPPPFRHTSRDPGGAARQRTAPALHGLRTEVHPARGGMGHGPVGPRLPYPEAHTRPAGLRRLRRPARLFGGELRRFPAARGAGPRRVSRPPVRPDDGVGLFANGAAGGLARAGGAQVRKPGSPDQPGQDPLRQDGNAASVGRYRRGLPTGSRASKARARKAAERVL</sequence>
<organism evidence="2">
    <name type="scientific">uncultured Rubrobacteraceae bacterium</name>
    <dbReference type="NCBI Taxonomy" id="349277"/>
    <lineage>
        <taxon>Bacteria</taxon>
        <taxon>Bacillati</taxon>
        <taxon>Actinomycetota</taxon>
        <taxon>Rubrobacteria</taxon>
        <taxon>Rubrobacterales</taxon>
        <taxon>Rubrobacteraceae</taxon>
        <taxon>environmental samples</taxon>
    </lineage>
</organism>
<evidence type="ECO:0000256" key="1">
    <source>
        <dbReference type="SAM" id="MobiDB-lite"/>
    </source>
</evidence>
<protein>
    <submittedName>
        <fullName evidence="2">NAD-dependent protein deacetylase of SIR2 family</fullName>
    </submittedName>
</protein>
<name>A0A6J4Q4P9_9ACTN</name>
<evidence type="ECO:0000313" key="2">
    <source>
        <dbReference type="EMBL" id="CAA9430573.1"/>
    </source>
</evidence>
<feature type="region of interest" description="Disordered" evidence="1">
    <location>
        <begin position="1"/>
        <end position="214"/>
    </location>
</feature>
<gene>
    <name evidence="2" type="ORF">AVDCRST_MAG82-2079</name>
</gene>
<dbReference type="AlphaFoldDB" id="A0A6J4Q4P9"/>
<feature type="compositionally biased region" description="Low complexity" evidence="1">
    <location>
        <begin position="9"/>
        <end position="20"/>
    </location>
</feature>
<accession>A0A6J4Q4P9</accession>
<feature type="non-terminal residue" evidence="2">
    <location>
        <position position="1"/>
    </location>
</feature>
<feature type="compositionally biased region" description="Low complexity" evidence="1">
    <location>
        <begin position="115"/>
        <end position="133"/>
    </location>
</feature>
<proteinExistence type="predicted"/>